<dbReference type="EMBL" id="HG806890">
    <property type="protein sequence ID" value="CDW60105.1"/>
    <property type="molecule type" value="Genomic_DNA"/>
</dbReference>
<dbReference type="Proteomes" id="UP000030665">
    <property type="component" value="Unassembled WGS sequence"/>
</dbReference>
<name>A0A077ZN21_TRITR</name>
<keyword evidence="2" id="KW-1185">Reference proteome</keyword>
<sequence>MSTILQLRPWVIIILTIPAYRVTCDTIFKIYLILSMITPTSLVSRVSHKKYTIRDYVMIYRKSQINPYNYYQGYCQKNIYSLMEHYLIFVRNILTSPHFLRIFLLWDNTRCDLVYYNFKRGKSS</sequence>
<reference evidence="1" key="2">
    <citation type="submission" date="2014-03" db="EMBL/GenBank/DDBJ databases">
        <title>The whipworm genome and dual-species transcriptomics of an intimate host-pathogen interaction.</title>
        <authorList>
            <person name="Foth B.J."/>
            <person name="Tsai I.J."/>
            <person name="Reid A.J."/>
            <person name="Bancroft A.J."/>
            <person name="Nichol S."/>
            <person name="Tracey A."/>
            <person name="Holroyd N."/>
            <person name="Cotton J.A."/>
            <person name="Stanley E.J."/>
            <person name="Zarowiecki M."/>
            <person name="Liu J.Z."/>
            <person name="Huckvale T."/>
            <person name="Cooper P.J."/>
            <person name="Grencis R.K."/>
            <person name="Berriman M."/>
        </authorList>
    </citation>
    <scope>NUCLEOTIDE SEQUENCE [LARGE SCALE GENOMIC DNA]</scope>
</reference>
<gene>
    <name evidence="1" type="ORF">TTRE_0000845801</name>
</gene>
<protein>
    <submittedName>
        <fullName evidence="1">Uncharacterized protein</fullName>
    </submittedName>
</protein>
<organism evidence="1 2">
    <name type="scientific">Trichuris trichiura</name>
    <name type="common">Whipworm</name>
    <name type="synonym">Trichocephalus trichiurus</name>
    <dbReference type="NCBI Taxonomy" id="36087"/>
    <lineage>
        <taxon>Eukaryota</taxon>
        <taxon>Metazoa</taxon>
        <taxon>Ecdysozoa</taxon>
        <taxon>Nematoda</taxon>
        <taxon>Enoplea</taxon>
        <taxon>Dorylaimia</taxon>
        <taxon>Trichinellida</taxon>
        <taxon>Trichuridae</taxon>
        <taxon>Trichuris</taxon>
    </lineage>
</organism>
<reference evidence="1" key="1">
    <citation type="submission" date="2014-01" db="EMBL/GenBank/DDBJ databases">
        <authorList>
            <person name="Aslett M."/>
        </authorList>
    </citation>
    <scope>NUCLEOTIDE SEQUENCE</scope>
</reference>
<evidence type="ECO:0000313" key="2">
    <source>
        <dbReference type="Proteomes" id="UP000030665"/>
    </source>
</evidence>
<accession>A0A077ZN21</accession>
<dbReference type="AlphaFoldDB" id="A0A077ZN21"/>
<proteinExistence type="predicted"/>
<evidence type="ECO:0000313" key="1">
    <source>
        <dbReference type="EMBL" id="CDW60105.1"/>
    </source>
</evidence>